<keyword evidence="6" id="KW-0614">Plasmid</keyword>
<evidence type="ECO:0000256" key="1">
    <source>
        <dbReference type="ARBA" id="ARBA00023015"/>
    </source>
</evidence>
<proteinExistence type="predicted"/>
<keyword evidence="1" id="KW-0805">Transcription regulation</keyword>
<dbReference type="KEGG" id="cac:CA_P0028"/>
<dbReference type="InterPro" id="IPR009057">
    <property type="entry name" value="Homeodomain-like_sf"/>
</dbReference>
<protein>
    <submittedName>
        <fullName evidence="6">HTH transcriptional regulator TetR family</fullName>
    </submittedName>
</protein>
<evidence type="ECO:0000256" key="3">
    <source>
        <dbReference type="ARBA" id="ARBA00023163"/>
    </source>
</evidence>
<dbReference type="PATRIC" id="fig|272562.8.peg.26"/>
<dbReference type="GeneID" id="45000261"/>
<evidence type="ECO:0000313" key="7">
    <source>
        <dbReference type="Proteomes" id="UP000000814"/>
    </source>
</evidence>
<dbReference type="SUPFAM" id="SSF46689">
    <property type="entry name" value="Homeodomain-like"/>
    <property type="match status" value="1"/>
</dbReference>
<sequence>MKKRNLTKEKIIQIAFSLADEIGLDKVTFQKLAEKLDIKSPSLYNHFSNMSDLKISMTTYLLNSLNFKLMQDLVGKSGEAAVKIFAYTYKDFAMENKTAYRLFLSTKTTENEEVNRMAKETNNIILQVLSFYIKNDVDLIHKSRALRSLLHGYVSLSSLGYFQNKVDSEDSFRIMIDDFILSLSKNT</sequence>
<dbReference type="RefSeq" id="WP_010890713.1">
    <property type="nucleotide sequence ID" value="NC_001988.2"/>
</dbReference>
<evidence type="ECO:0000256" key="2">
    <source>
        <dbReference type="ARBA" id="ARBA00023125"/>
    </source>
</evidence>
<dbReference type="SUPFAM" id="SSF48498">
    <property type="entry name" value="Tetracyclin repressor-like, C-terminal domain"/>
    <property type="match status" value="1"/>
</dbReference>
<dbReference type="Pfam" id="PF00440">
    <property type="entry name" value="TetR_N"/>
    <property type="match status" value="1"/>
</dbReference>
<keyword evidence="7" id="KW-1185">Reference proteome</keyword>
<dbReference type="AlphaFoldDB" id="Q97TR9"/>
<gene>
    <name evidence="6" type="ordered locus">CA_P0028</name>
</gene>
<geneLocation type="plasmid" evidence="6 7">
    <name>pSOL1</name>
</geneLocation>
<dbReference type="Gene3D" id="1.10.10.60">
    <property type="entry name" value="Homeodomain-like"/>
    <property type="match status" value="1"/>
</dbReference>
<keyword evidence="2 4" id="KW-0238">DNA-binding</keyword>
<dbReference type="HOGENOM" id="CLU_069356_43_2_9"/>
<evidence type="ECO:0000259" key="5">
    <source>
        <dbReference type="PROSITE" id="PS50977"/>
    </source>
</evidence>
<evidence type="ECO:0000313" key="6">
    <source>
        <dbReference type="EMBL" id="AAK76774.1"/>
    </source>
</evidence>
<keyword evidence="3" id="KW-0804">Transcription</keyword>
<dbReference type="OrthoDB" id="9808476at2"/>
<feature type="domain" description="HTH tetR-type" evidence="5">
    <location>
        <begin position="5"/>
        <end position="65"/>
    </location>
</feature>
<dbReference type="InterPro" id="IPR001647">
    <property type="entry name" value="HTH_TetR"/>
</dbReference>
<feature type="DNA-binding region" description="H-T-H motif" evidence="4">
    <location>
        <begin position="28"/>
        <end position="47"/>
    </location>
</feature>
<dbReference type="Proteomes" id="UP000000814">
    <property type="component" value="Plasmid pSOL1"/>
</dbReference>
<dbReference type="PROSITE" id="PS50977">
    <property type="entry name" value="HTH_TETR_2"/>
    <property type="match status" value="1"/>
</dbReference>
<name>Q97TR9_CLOAB</name>
<evidence type="ECO:0000256" key="4">
    <source>
        <dbReference type="PROSITE-ProRule" id="PRU00335"/>
    </source>
</evidence>
<dbReference type="GO" id="GO:0003677">
    <property type="term" value="F:DNA binding"/>
    <property type="evidence" value="ECO:0007669"/>
    <property type="project" value="UniProtKB-UniRule"/>
</dbReference>
<accession>Q97TR9</accession>
<dbReference type="DNASU" id="1116033"/>
<dbReference type="Gene3D" id="1.10.357.10">
    <property type="entry name" value="Tetracycline Repressor, domain 2"/>
    <property type="match status" value="1"/>
</dbReference>
<dbReference type="InterPro" id="IPR025996">
    <property type="entry name" value="MT1864/Rv1816-like_C"/>
</dbReference>
<organism evidence="6 7">
    <name type="scientific">Clostridium acetobutylicum (strain ATCC 824 / DSM 792 / JCM 1419 / IAM 19013 / LMG 5710 / NBRC 13948 / NRRL B-527 / VKM B-1787 / 2291 / W)</name>
    <dbReference type="NCBI Taxonomy" id="272562"/>
    <lineage>
        <taxon>Bacteria</taxon>
        <taxon>Bacillati</taxon>
        <taxon>Bacillota</taxon>
        <taxon>Clostridia</taxon>
        <taxon>Eubacteriales</taxon>
        <taxon>Clostridiaceae</taxon>
        <taxon>Clostridium</taxon>
    </lineage>
</organism>
<dbReference type="Pfam" id="PF13305">
    <property type="entry name" value="TetR_C_33"/>
    <property type="match status" value="1"/>
</dbReference>
<dbReference type="InterPro" id="IPR036271">
    <property type="entry name" value="Tet_transcr_reg_TetR-rel_C_sf"/>
</dbReference>
<dbReference type="EMBL" id="AE001438">
    <property type="protein sequence ID" value="AAK76774.1"/>
    <property type="molecule type" value="Genomic_DNA"/>
</dbReference>
<reference evidence="6 7" key="1">
    <citation type="journal article" date="2001" name="J. Bacteriol.">
        <title>Genome sequence and comparative analysis of the solvent-producing bacterium Clostridium acetobutylicum.</title>
        <authorList>
            <person name="Nolling J."/>
            <person name="Breton G."/>
            <person name="Omelchenko M.V."/>
            <person name="Makarova K.S."/>
            <person name="Zeng Q."/>
            <person name="Gibson R."/>
            <person name="Lee H.M."/>
            <person name="Dubois J."/>
            <person name="Qiu D."/>
            <person name="Hitti J."/>
            <person name="Wolf Y.I."/>
            <person name="Tatusov R.L."/>
            <person name="Sabathe F."/>
            <person name="Doucette-Stamm L."/>
            <person name="Soucaille P."/>
            <person name="Daly M.J."/>
            <person name="Bennett G.N."/>
            <person name="Koonin E.V."/>
            <person name="Smith D.R."/>
        </authorList>
    </citation>
    <scope>NUCLEOTIDE SEQUENCE [LARGE SCALE GENOMIC DNA]</scope>
    <source>
        <strain evidence="7">ATCC 824 / DSM 792 / JCM 1419 / LMG 5710 / VKM B-1787</strain>
        <plasmid evidence="7">pSOL1</plasmid>
    </source>
</reference>